<feature type="transmembrane region" description="Helical" evidence="2">
    <location>
        <begin position="229"/>
        <end position="255"/>
    </location>
</feature>
<reference evidence="4" key="1">
    <citation type="submission" date="2020-10" db="EMBL/GenBank/DDBJ databases">
        <authorList>
            <person name="Gilroy R."/>
        </authorList>
    </citation>
    <scope>NUCLEOTIDE SEQUENCE</scope>
    <source>
        <strain evidence="4">11300</strain>
    </source>
</reference>
<feature type="transmembrane region" description="Helical" evidence="2">
    <location>
        <begin position="308"/>
        <end position="328"/>
    </location>
</feature>
<feature type="domain" description="HTH cro/C1-type" evidence="3">
    <location>
        <begin position="7"/>
        <end position="61"/>
    </location>
</feature>
<dbReference type="Pfam" id="PF01381">
    <property type="entry name" value="HTH_3"/>
    <property type="match status" value="1"/>
</dbReference>
<dbReference type="GO" id="GO:0003677">
    <property type="term" value="F:DNA binding"/>
    <property type="evidence" value="ECO:0007669"/>
    <property type="project" value="UniProtKB-KW"/>
</dbReference>
<proteinExistence type="predicted"/>
<evidence type="ECO:0000313" key="4">
    <source>
        <dbReference type="EMBL" id="HIU27731.1"/>
    </source>
</evidence>
<dbReference type="Gene3D" id="1.10.260.40">
    <property type="entry name" value="lambda repressor-like DNA-binding domains"/>
    <property type="match status" value="1"/>
</dbReference>
<evidence type="ECO:0000313" key="5">
    <source>
        <dbReference type="Proteomes" id="UP000824091"/>
    </source>
</evidence>
<comment type="caution">
    <text evidence="4">The sequence shown here is derived from an EMBL/GenBank/DDBJ whole genome shotgun (WGS) entry which is preliminary data.</text>
</comment>
<dbReference type="SUPFAM" id="SSF47413">
    <property type="entry name" value="lambda repressor-like DNA-binding domains"/>
    <property type="match status" value="1"/>
</dbReference>
<dbReference type="Proteomes" id="UP000824091">
    <property type="component" value="Unassembled WGS sequence"/>
</dbReference>
<dbReference type="InterPro" id="IPR010982">
    <property type="entry name" value="Lambda_DNA-bd_dom_sf"/>
</dbReference>
<sequence>MNLADKIIQLRKKKGWSQEELAEMINVTRQSVSKWESRASMPDLDKIVRLSEIFGVTVDYLLKDESHADVVPDTGAAQRQEKAKKGRKVTLDEAADFLSAKKETEKVISAGVALCIISPVCMLLLAGASEYGVIIASEDRMGMVGILIMFFIVAAAVAMFIWCGSKTSRFAYLEKEVLELDESTEETIRKWREEAKPAYTRKLIIGVCIAILSVVPLFAAGALTGEEDGYQFIVGLAAMFVTVAVSMMFIIPAGITIESFSKLLQEEEYAKEEKDPILDAITTAYWLVVTAIYLIYSFISHDWHMSWVIWPAAGVIYAAARGIYTALLRKRGQ</sequence>
<feature type="transmembrane region" description="Helical" evidence="2">
    <location>
        <begin position="141"/>
        <end position="163"/>
    </location>
</feature>
<evidence type="ECO:0000256" key="2">
    <source>
        <dbReference type="SAM" id="Phobius"/>
    </source>
</evidence>
<reference evidence="4" key="2">
    <citation type="journal article" date="2021" name="PeerJ">
        <title>Extensive microbial diversity within the chicken gut microbiome revealed by metagenomics and culture.</title>
        <authorList>
            <person name="Gilroy R."/>
            <person name="Ravi A."/>
            <person name="Getino M."/>
            <person name="Pursley I."/>
            <person name="Horton D.L."/>
            <person name="Alikhan N.F."/>
            <person name="Baker D."/>
            <person name="Gharbi K."/>
            <person name="Hall N."/>
            <person name="Watson M."/>
            <person name="Adriaenssens E.M."/>
            <person name="Foster-Nyarko E."/>
            <person name="Jarju S."/>
            <person name="Secka A."/>
            <person name="Antonio M."/>
            <person name="Oren A."/>
            <person name="Chaudhuri R.R."/>
            <person name="La Ragione R."/>
            <person name="Hildebrand F."/>
            <person name="Pallen M.J."/>
        </authorList>
    </citation>
    <scope>NUCLEOTIDE SEQUENCE</scope>
    <source>
        <strain evidence="4">11300</strain>
    </source>
</reference>
<dbReference type="PANTHER" id="PTHR46558">
    <property type="entry name" value="TRACRIPTIONAL REGULATORY PROTEIN-RELATED-RELATED"/>
    <property type="match status" value="1"/>
</dbReference>
<keyword evidence="1" id="KW-0238">DNA-binding</keyword>
<accession>A0A9D1I422</accession>
<gene>
    <name evidence="4" type="ORF">IAD16_05080</name>
</gene>
<dbReference type="CDD" id="cd00093">
    <property type="entry name" value="HTH_XRE"/>
    <property type="match status" value="1"/>
</dbReference>
<keyword evidence="2" id="KW-1133">Transmembrane helix</keyword>
<keyword evidence="2" id="KW-0812">Transmembrane</keyword>
<keyword evidence="2" id="KW-0472">Membrane</keyword>
<dbReference type="PANTHER" id="PTHR46558:SF13">
    <property type="entry name" value="HTH-TYPE TRANSCRIPTIONAL REGULATOR IMMR"/>
    <property type="match status" value="1"/>
</dbReference>
<dbReference type="SMART" id="SM00530">
    <property type="entry name" value="HTH_XRE"/>
    <property type="match status" value="1"/>
</dbReference>
<protein>
    <submittedName>
        <fullName evidence="4">Helix-turn-helix transcriptional regulator</fullName>
    </submittedName>
</protein>
<feature type="transmembrane region" description="Helical" evidence="2">
    <location>
        <begin position="276"/>
        <end position="296"/>
    </location>
</feature>
<organism evidence="4 5">
    <name type="scientific">Candidatus Fimisoma avicola</name>
    <dbReference type="NCBI Taxonomy" id="2840826"/>
    <lineage>
        <taxon>Bacteria</taxon>
        <taxon>Bacillati</taxon>
        <taxon>Bacillota</taxon>
        <taxon>Clostridia</taxon>
        <taxon>Eubacteriales</taxon>
        <taxon>Candidatus Fimisoma</taxon>
    </lineage>
</organism>
<feature type="transmembrane region" description="Helical" evidence="2">
    <location>
        <begin position="107"/>
        <end position="129"/>
    </location>
</feature>
<name>A0A9D1I422_9FIRM</name>
<dbReference type="EMBL" id="DVMO01000077">
    <property type="protein sequence ID" value="HIU27731.1"/>
    <property type="molecule type" value="Genomic_DNA"/>
</dbReference>
<dbReference type="PROSITE" id="PS50943">
    <property type="entry name" value="HTH_CROC1"/>
    <property type="match status" value="1"/>
</dbReference>
<dbReference type="AlphaFoldDB" id="A0A9D1I422"/>
<feature type="transmembrane region" description="Helical" evidence="2">
    <location>
        <begin position="203"/>
        <end position="223"/>
    </location>
</feature>
<evidence type="ECO:0000259" key="3">
    <source>
        <dbReference type="PROSITE" id="PS50943"/>
    </source>
</evidence>
<dbReference type="InterPro" id="IPR001387">
    <property type="entry name" value="Cro/C1-type_HTH"/>
</dbReference>
<evidence type="ECO:0000256" key="1">
    <source>
        <dbReference type="ARBA" id="ARBA00023125"/>
    </source>
</evidence>